<dbReference type="EMBL" id="JANBUP010000515">
    <property type="protein sequence ID" value="KAJ2811166.1"/>
    <property type="molecule type" value="Genomic_DNA"/>
</dbReference>
<reference evidence="1" key="1">
    <citation type="submission" date="2022-07" db="EMBL/GenBank/DDBJ databases">
        <title>Phylogenomic reconstructions and comparative analyses of Kickxellomycotina fungi.</title>
        <authorList>
            <person name="Reynolds N.K."/>
            <person name="Stajich J.E."/>
            <person name="Barry K."/>
            <person name="Grigoriev I.V."/>
            <person name="Crous P."/>
            <person name="Smith M.E."/>
        </authorList>
    </citation>
    <scope>NUCLEOTIDE SEQUENCE</scope>
    <source>
        <strain evidence="1">CBS 102833</strain>
    </source>
</reference>
<sequence>FFDCWPIGSPQQAREFRAKAFRWLDELRHDAAAGWPADVPVRRSYVDECRGARFEAVLWTLAFVSAHAQLRTLGRPLLAEPLQRGSGLAVEDAETVRRKLGSCRARYGRCTRDRSRAVEQWRAAEDALRQQIGAAEEGRQRAHAQYRACRKRLATAYPLADVPAVDASAADVEQRLAALAAQAKRLWRDSATWVEQHADAVEMVDAVIECRANGVRLDARRDARLAPPPAMADAWAQWLDRNGPPPFRGADVSLHAVARMATACVGALRRSLAVPDTEPLLLDGAGSADVALSGGAERMRQLDLAITAQDARLARLRRLRGQLAEQRTRVAGQLVPRSSASEGSAVVGALLAGIRRPVDAVCAAAVAVDEGRATRLAAVWEDLLGADGPPAHIVGAAWPGSQTLAQDTPRLSLSFMSDAGGLLFSLSKKRTVVAERPDPLKRLKLDDNDDDVPDFLVG</sequence>
<gene>
    <name evidence="1" type="ORF">H4S07_002233</name>
</gene>
<keyword evidence="2" id="KW-1185">Reference proteome</keyword>
<protein>
    <submittedName>
        <fullName evidence="1">Uncharacterized protein</fullName>
    </submittedName>
</protein>
<organism evidence="1 2">
    <name type="scientific">Coemansia furcata</name>
    <dbReference type="NCBI Taxonomy" id="417177"/>
    <lineage>
        <taxon>Eukaryota</taxon>
        <taxon>Fungi</taxon>
        <taxon>Fungi incertae sedis</taxon>
        <taxon>Zoopagomycota</taxon>
        <taxon>Kickxellomycotina</taxon>
        <taxon>Kickxellomycetes</taxon>
        <taxon>Kickxellales</taxon>
        <taxon>Kickxellaceae</taxon>
        <taxon>Coemansia</taxon>
    </lineage>
</organism>
<name>A0ACC1LLJ4_9FUNG</name>
<proteinExistence type="predicted"/>
<feature type="non-terminal residue" evidence="1">
    <location>
        <position position="1"/>
    </location>
</feature>
<accession>A0ACC1LLJ4</accession>
<comment type="caution">
    <text evidence="1">The sequence shown here is derived from an EMBL/GenBank/DDBJ whole genome shotgun (WGS) entry which is preliminary data.</text>
</comment>
<evidence type="ECO:0000313" key="2">
    <source>
        <dbReference type="Proteomes" id="UP001140096"/>
    </source>
</evidence>
<dbReference type="Proteomes" id="UP001140096">
    <property type="component" value="Unassembled WGS sequence"/>
</dbReference>
<evidence type="ECO:0000313" key="1">
    <source>
        <dbReference type="EMBL" id="KAJ2811166.1"/>
    </source>
</evidence>